<dbReference type="PANTHER" id="PTHR47473">
    <property type="entry name" value="BTA1P"/>
    <property type="match status" value="1"/>
</dbReference>
<protein>
    <recommendedName>
        <fullName evidence="3">S-adenosylmethionine--diacylglycerol 3-amino-3-carboxypropyl transferase</fullName>
    </recommendedName>
</protein>
<evidence type="ECO:0008006" key="3">
    <source>
        <dbReference type="Google" id="ProtNLM"/>
    </source>
</evidence>
<dbReference type="Pfam" id="PF11899">
    <property type="entry name" value="DUF3419"/>
    <property type="match status" value="1"/>
</dbReference>
<name>A0A5S9QIY4_9GAMM</name>
<sequence length="379" mass="43551">MSQKLFNRIHQNHLIYNICWEDPRVDRKAMRLDQDSRILMITSAGCNALDYLLDNPEEIHCVDLNPAQNALLELKIAAIKCFEYKDYYQLIGLGGHRDIERRFGELEAHMSGESAAFWRSRLKRLAVPGYIQRMGTCGLYGRLCRGYFRVTGLHKTLNRLLAEGDSQKAAEIFDQKVMRHPALRLVKAAMDMSRLSYLLGVPRTQVNLLEGTHRMTLGNFIRDAIRSVAVAEHPDNYFYHVYLNGAYTPEALPDYLKPDNFDTLRARVDRIQATTGDLAEYACNNPHHFSHLVLLDHMDWLSEKPEQLHDHFTELNASLQAGGRLLWRSAATYEGFLALIKPVMRDSYTLDQELAESLHQECRVKTYGSMFIADKQVFA</sequence>
<proteinExistence type="predicted"/>
<accession>A0A5S9QIY4</accession>
<reference evidence="1 2" key="1">
    <citation type="submission" date="2019-11" db="EMBL/GenBank/DDBJ databases">
        <authorList>
            <person name="Holert J."/>
        </authorList>
    </citation>
    <scope>NUCLEOTIDE SEQUENCE [LARGE SCALE GENOMIC DNA]</scope>
    <source>
        <strain evidence="1">SB11_3</strain>
    </source>
</reference>
<dbReference type="PANTHER" id="PTHR47473:SF1">
    <property type="entry name" value="METHYLTRANSFERASE DOMAIN-CONTAINING PROTEIN"/>
    <property type="match status" value="1"/>
</dbReference>
<dbReference type="Proteomes" id="UP000441399">
    <property type="component" value="Unassembled WGS sequence"/>
</dbReference>
<dbReference type="InterPro" id="IPR021829">
    <property type="entry name" value="DUF3419"/>
</dbReference>
<dbReference type="OrthoDB" id="1522784at2"/>
<dbReference type="AlphaFoldDB" id="A0A5S9QIY4"/>
<dbReference type="EMBL" id="CACSIO010000034">
    <property type="protein sequence ID" value="CAA0118191.1"/>
    <property type="molecule type" value="Genomic_DNA"/>
</dbReference>
<gene>
    <name evidence="1" type="ORF">OPDIPICF_02054</name>
</gene>
<organism evidence="1 2">
    <name type="scientific">BD1-7 clade bacterium</name>
    <dbReference type="NCBI Taxonomy" id="2029982"/>
    <lineage>
        <taxon>Bacteria</taxon>
        <taxon>Pseudomonadati</taxon>
        <taxon>Pseudomonadota</taxon>
        <taxon>Gammaproteobacteria</taxon>
        <taxon>Cellvibrionales</taxon>
        <taxon>Spongiibacteraceae</taxon>
        <taxon>BD1-7 clade</taxon>
    </lineage>
</organism>
<keyword evidence="2" id="KW-1185">Reference proteome</keyword>
<evidence type="ECO:0000313" key="2">
    <source>
        <dbReference type="Proteomes" id="UP000441399"/>
    </source>
</evidence>
<evidence type="ECO:0000313" key="1">
    <source>
        <dbReference type="EMBL" id="CAA0118191.1"/>
    </source>
</evidence>